<name>A0AAV4FJG3_9GAST</name>
<sequence length="93" mass="10619">MPKENLQDIPTYAYLQEQFRNFHVTGQKICRAEHEANHVAATYLCYLESARKLEELSSQYRGRGDRSVESSANIVGLKMPKLFSEDGSKPPDQ</sequence>
<evidence type="ECO:0000313" key="3">
    <source>
        <dbReference type="EMBL" id="GFR72485.1"/>
    </source>
</evidence>
<comment type="similarity">
    <text evidence="1">Belongs to the FMC1 family.</text>
</comment>
<dbReference type="Proteomes" id="UP000762676">
    <property type="component" value="Unassembled WGS sequence"/>
</dbReference>
<comment type="caution">
    <text evidence="3">The sequence shown here is derived from an EMBL/GenBank/DDBJ whole genome shotgun (WGS) entry which is preliminary data.</text>
</comment>
<dbReference type="PANTHER" id="PTHR31716:SF1">
    <property type="entry name" value="PROTEIN FMC1 HOMOLOG"/>
    <property type="match status" value="1"/>
</dbReference>
<dbReference type="InterPro" id="IPR037667">
    <property type="entry name" value="FMC1_homologue"/>
</dbReference>
<proteinExistence type="inferred from homology"/>
<organism evidence="3 4">
    <name type="scientific">Elysia marginata</name>
    <dbReference type="NCBI Taxonomy" id="1093978"/>
    <lineage>
        <taxon>Eukaryota</taxon>
        <taxon>Metazoa</taxon>
        <taxon>Spiralia</taxon>
        <taxon>Lophotrochozoa</taxon>
        <taxon>Mollusca</taxon>
        <taxon>Gastropoda</taxon>
        <taxon>Heterobranchia</taxon>
        <taxon>Euthyneura</taxon>
        <taxon>Panpulmonata</taxon>
        <taxon>Sacoglossa</taxon>
        <taxon>Placobranchoidea</taxon>
        <taxon>Plakobranchidae</taxon>
        <taxon>Elysia</taxon>
    </lineage>
</organism>
<dbReference type="AlphaFoldDB" id="A0AAV4FJG3"/>
<dbReference type="EMBL" id="BMAT01011419">
    <property type="protein sequence ID" value="GFR72485.1"/>
    <property type="molecule type" value="Genomic_DNA"/>
</dbReference>
<reference evidence="3 4" key="1">
    <citation type="journal article" date="2021" name="Elife">
        <title>Chloroplast acquisition without the gene transfer in kleptoplastic sea slugs, Plakobranchus ocellatus.</title>
        <authorList>
            <person name="Maeda T."/>
            <person name="Takahashi S."/>
            <person name="Yoshida T."/>
            <person name="Shimamura S."/>
            <person name="Takaki Y."/>
            <person name="Nagai Y."/>
            <person name="Toyoda A."/>
            <person name="Suzuki Y."/>
            <person name="Arimoto A."/>
            <person name="Ishii H."/>
            <person name="Satoh N."/>
            <person name="Nishiyama T."/>
            <person name="Hasebe M."/>
            <person name="Maruyama T."/>
            <person name="Minagawa J."/>
            <person name="Obokata J."/>
            <person name="Shigenobu S."/>
        </authorList>
    </citation>
    <scope>NUCLEOTIDE SEQUENCE [LARGE SCALE GENOMIC DNA]</scope>
</reference>
<evidence type="ECO:0000256" key="2">
    <source>
        <dbReference type="ARBA" id="ARBA00013846"/>
    </source>
</evidence>
<dbReference type="GO" id="GO:0005739">
    <property type="term" value="C:mitochondrion"/>
    <property type="evidence" value="ECO:0007669"/>
    <property type="project" value="TreeGrafter"/>
</dbReference>
<accession>A0AAV4FJG3</accession>
<evidence type="ECO:0000256" key="1">
    <source>
        <dbReference type="ARBA" id="ARBA00009058"/>
    </source>
</evidence>
<gene>
    <name evidence="3" type="ORF">ElyMa_005706700</name>
</gene>
<protein>
    <recommendedName>
        <fullName evidence="2">Protein FMC1 homolog</fullName>
    </recommendedName>
</protein>
<keyword evidence="4" id="KW-1185">Reference proteome</keyword>
<evidence type="ECO:0000313" key="4">
    <source>
        <dbReference type="Proteomes" id="UP000762676"/>
    </source>
</evidence>
<dbReference type="PANTHER" id="PTHR31716">
    <property type="entry name" value="PROTEIN FMC1 HOMOLOG"/>
    <property type="match status" value="1"/>
</dbReference>